<evidence type="ECO:0000313" key="2">
    <source>
        <dbReference type="Proteomes" id="UP001060085"/>
    </source>
</evidence>
<keyword evidence="2" id="KW-1185">Reference proteome</keyword>
<accession>A0ACC0AY17</accession>
<evidence type="ECO:0000313" key="1">
    <source>
        <dbReference type="EMBL" id="KAI5665419.1"/>
    </source>
</evidence>
<reference evidence="2" key="1">
    <citation type="journal article" date="2023" name="Nat. Plants">
        <title>Single-cell RNA sequencing provides a high-resolution roadmap for understanding the multicellular compartmentation of specialized metabolism.</title>
        <authorList>
            <person name="Sun S."/>
            <person name="Shen X."/>
            <person name="Li Y."/>
            <person name="Li Y."/>
            <person name="Wang S."/>
            <person name="Li R."/>
            <person name="Zhang H."/>
            <person name="Shen G."/>
            <person name="Guo B."/>
            <person name="Wei J."/>
            <person name="Xu J."/>
            <person name="St-Pierre B."/>
            <person name="Chen S."/>
            <person name="Sun C."/>
        </authorList>
    </citation>
    <scope>NUCLEOTIDE SEQUENCE [LARGE SCALE GENOMIC DNA]</scope>
</reference>
<dbReference type="EMBL" id="CM044704">
    <property type="protein sequence ID" value="KAI5665419.1"/>
    <property type="molecule type" value="Genomic_DNA"/>
</dbReference>
<comment type="caution">
    <text evidence="1">The sequence shown here is derived from an EMBL/GenBank/DDBJ whole genome shotgun (WGS) entry which is preliminary data.</text>
</comment>
<gene>
    <name evidence="1" type="ORF">M9H77_15272</name>
</gene>
<dbReference type="Proteomes" id="UP001060085">
    <property type="component" value="Linkage Group LG04"/>
</dbReference>
<organism evidence="1 2">
    <name type="scientific">Catharanthus roseus</name>
    <name type="common">Madagascar periwinkle</name>
    <name type="synonym">Vinca rosea</name>
    <dbReference type="NCBI Taxonomy" id="4058"/>
    <lineage>
        <taxon>Eukaryota</taxon>
        <taxon>Viridiplantae</taxon>
        <taxon>Streptophyta</taxon>
        <taxon>Embryophyta</taxon>
        <taxon>Tracheophyta</taxon>
        <taxon>Spermatophyta</taxon>
        <taxon>Magnoliopsida</taxon>
        <taxon>eudicotyledons</taxon>
        <taxon>Gunneridae</taxon>
        <taxon>Pentapetalae</taxon>
        <taxon>asterids</taxon>
        <taxon>lamiids</taxon>
        <taxon>Gentianales</taxon>
        <taxon>Apocynaceae</taxon>
        <taxon>Rauvolfioideae</taxon>
        <taxon>Vinceae</taxon>
        <taxon>Catharanthinae</taxon>
        <taxon>Catharanthus</taxon>
    </lineage>
</organism>
<proteinExistence type="predicted"/>
<protein>
    <submittedName>
        <fullName evidence="1">Uncharacterized protein</fullName>
    </submittedName>
</protein>
<sequence>MTKSKISMAARGVASIFTLTAAILMGTNSQSIQVVDFIFTAKYTDWDSFRNFMIVNSIASVLHFIAILLPSGTPVWRLIAGLDMLSCVVLVGCWGSALTCFEVLKNGSRHIGWAPICGAVPHFCSRALAAIVTSFIGLFIGFLFCCIDVHYLINPLLLTPN</sequence>
<name>A0ACC0AY17_CATRO</name>